<organism evidence="1 2">
    <name type="scientific">Tsuneonella aeria</name>
    <dbReference type="NCBI Taxonomy" id="1837929"/>
    <lineage>
        <taxon>Bacteria</taxon>
        <taxon>Pseudomonadati</taxon>
        <taxon>Pseudomonadota</taxon>
        <taxon>Alphaproteobacteria</taxon>
        <taxon>Sphingomonadales</taxon>
        <taxon>Erythrobacteraceae</taxon>
        <taxon>Tsuneonella</taxon>
    </lineage>
</organism>
<evidence type="ECO:0000313" key="2">
    <source>
        <dbReference type="Proteomes" id="UP000439522"/>
    </source>
</evidence>
<proteinExistence type="predicted"/>
<dbReference type="AlphaFoldDB" id="A0A6I4TBE2"/>
<dbReference type="OrthoDB" id="7204346at2"/>
<protein>
    <submittedName>
        <fullName evidence="1">Uncharacterized protein</fullName>
    </submittedName>
</protein>
<dbReference type="Proteomes" id="UP000439522">
    <property type="component" value="Unassembled WGS sequence"/>
</dbReference>
<accession>A0A6I4TBE2</accession>
<name>A0A6I4TBE2_9SPHN</name>
<keyword evidence="2" id="KW-1185">Reference proteome</keyword>
<evidence type="ECO:0000313" key="1">
    <source>
        <dbReference type="EMBL" id="MXO74839.1"/>
    </source>
</evidence>
<reference evidence="1 2" key="1">
    <citation type="submission" date="2019-12" db="EMBL/GenBank/DDBJ databases">
        <title>Genomic-based taxomic classification of the family Erythrobacteraceae.</title>
        <authorList>
            <person name="Xu L."/>
        </authorList>
    </citation>
    <scope>NUCLEOTIDE SEQUENCE [LARGE SCALE GENOMIC DNA]</scope>
    <source>
        <strain evidence="1 2">100921-2</strain>
    </source>
</reference>
<comment type="caution">
    <text evidence="1">The sequence shown here is derived from an EMBL/GenBank/DDBJ whole genome shotgun (WGS) entry which is preliminary data.</text>
</comment>
<dbReference type="RefSeq" id="WP_160610555.1">
    <property type="nucleotide sequence ID" value="NZ_WTZA01000001.1"/>
</dbReference>
<dbReference type="EMBL" id="WTZA01000001">
    <property type="protein sequence ID" value="MXO74839.1"/>
    <property type="molecule type" value="Genomic_DNA"/>
</dbReference>
<sequence>MLTMYDDATLEVALKAVPASAIRDTLMRVVHDAKACDLWSLTCVLVIETGDDGAELRETLGFDPLTGPLHEPGTTFEPYWSRLERHSDHYEMLITAGNEGFAYFVLVPDNTGAALARFLAAHRPSADGS</sequence>
<gene>
    <name evidence="1" type="ORF">GRI40_06345</name>
</gene>